<evidence type="ECO:0000256" key="1">
    <source>
        <dbReference type="SAM" id="MobiDB-lite"/>
    </source>
</evidence>
<dbReference type="Proteomes" id="UP001341840">
    <property type="component" value="Unassembled WGS sequence"/>
</dbReference>
<name>A0ABU6RAT3_9FABA</name>
<feature type="compositionally biased region" description="Polar residues" evidence="1">
    <location>
        <begin position="91"/>
        <end position="107"/>
    </location>
</feature>
<sequence length="107" mass="12032">MEHVCLMPRPDSITCLPIRACNSTSQRRTHSHPFPITSTIAHYLREVWSELPVTASAPLPGLLTPSAQLHYSPPPQQLHYYPPSQIPHYSPSRQHIVTNVAQPQLHA</sequence>
<evidence type="ECO:0000313" key="3">
    <source>
        <dbReference type="Proteomes" id="UP001341840"/>
    </source>
</evidence>
<gene>
    <name evidence="2" type="ORF">PIB30_027177</name>
</gene>
<reference evidence="2 3" key="1">
    <citation type="journal article" date="2023" name="Plants (Basel)">
        <title>Bridging the Gap: Combining Genomics and Transcriptomics Approaches to Understand Stylosanthes scabra, an Orphan Legume from the Brazilian Caatinga.</title>
        <authorList>
            <person name="Ferreira-Neto J.R.C."/>
            <person name="da Silva M.D."/>
            <person name="Binneck E."/>
            <person name="de Melo N.F."/>
            <person name="da Silva R.H."/>
            <person name="de Melo A.L.T.M."/>
            <person name="Pandolfi V."/>
            <person name="Bustamante F.O."/>
            <person name="Brasileiro-Vidal A.C."/>
            <person name="Benko-Iseppon A.M."/>
        </authorList>
    </citation>
    <scope>NUCLEOTIDE SEQUENCE [LARGE SCALE GENOMIC DNA]</scope>
    <source>
        <tissue evidence="2">Leaves</tissue>
    </source>
</reference>
<accession>A0ABU6RAT3</accession>
<comment type="caution">
    <text evidence="2">The sequence shown here is derived from an EMBL/GenBank/DDBJ whole genome shotgun (WGS) entry which is preliminary data.</text>
</comment>
<protein>
    <submittedName>
        <fullName evidence="2">Uncharacterized protein</fullName>
    </submittedName>
</protein>
<feature type="region of interest" description="Disordered" evidence="1">
    <location>
        <begin position="77"/>
        <end position="107"/>
    </location>
</feature>
<evidence type="ECO:0000313" key="2">
    <source>
        <dbReference type="EMBL" id="MED6121107.1"/>
    </source>
</evidence>
<dbReference type="EMBL" id="JASCZI010030312">
    <property type="protein sequence ID" value="MED6121107.1"/>
    <property type="molecule type" value="Genomic_DNA"/>
</dbReference>
<proteinExistence type="predicted"/>
<keyword evidence="3" id="KW-1185">Reference proteome</keyword>
<organism evidence="2 3">
    <name type="scientific">Stylosanthes scabra</name>
    <dbReference type="NCBI Taxonomy" id="79078"/>
    <lineage>
        <taxon>Eukaryota</taxon>
        <taxon>Viridiplantae</taxon>
        <taxon>Streptophyta</taxon>
        <taxon>Embryophyta</taxon>
        <taxon>Tracheophyta</taxon>
        <taxon>Spermatophyta</taxon>
        <taxon>Magnoliopsida</taxon>
        <taxon>eudicotyledons</taxon>
        <taxon>Gunneridae</taxon>
        <taxon>Pentapetalae</taxon>
        <taxon>rosids</taxon>
        <taxon>fabids</taxon>
        <taxon>Fabales</taxon>
        <taxon>Fabaceae</taxon>
        <taxon>Papilionoideae</taxon>
        <taxon>50 kb inversion clade</taxon>
        <taxon>dalbergioids sensu lato</taxon>
        <taxon>Dalbergieae</taxon>
        <taxon>Pterocarpus clade</taxon>
        <taxon>Stylosanthes</taxon>
    </lineage>
</organism>